<name>A0A1A3NG03_MYCAS</name>
<evidence type="ECO:0000313" key="1">
    <source>
        <dbReference type="EMBL" id="OBK20716.1"/>
    </source>
</evidence>
<evidence type="ECO:0000313" key="2">
    <source>
        <dbReference type="Proteomes" id="UP000093928"/>
    </source>
</evidence>
<comment type="caution">
    <text evidence="1">The sequence shown here is derived from an EMBL/GenBank/DDBJ whole genome shotgun (WGS) entry which is preliminary data.</text>
</comment>
<dbReference type="InterPro" id="IPR014710">
    <property type="entry name" value="RmlC-like_jellyroll"/>
</dbReference>
<accession>A0A1A3NG03</accession>
<gene>
    <name evidence="1" type="ORF">A5634_12065</name>
</gene>
<dbReference type="AlphaFoldDB" id="A0A1A3NG03"/>
<organism evidence="1 2">
    <name type="scientific">Mycobacterium asiaticum</name>
    <dbReference type="NCBI Taxonomy" id="1790"/>
    <lineage>
        <taxon>Bacteria</taxon>
        <taxon>Bacillati</taxon>
        <taxon>Actinomycetota</taxon>
        <taxon>Actinomycetes</taxon>
        <taxon>Mycobacteriales</taxon>
        <taxon>Mycobacteriaceae</taxon>
        <taxon>Mycobacterium</taxon>
    </lineage>
</organism>
<protein>
    <submittedName>
        <fullName evidence="1">LuxR family transcriptional regulator</fullName>
    </submittedName>
</protein>
<dbReference type="Proteomes" id="UP000093928">
    <property type="component" value="Unassembled WGS sequence"/>
</dbReference>
<proteinExistence type="predicted"/>
<reference evidence="1 2" key="1">
    <citation type="submission" date="2016-06" db="EMBL/GenBank/DDBJ databases">
        <authorList>
            <person name="Kjaerup R.B."/>
            <person name="Dalgaard T.S."/>
            <person name="Juul-Madsen H.R."/>
        </authorList>
    </citation>
    <scope>NUCLEOTIDE SEQUENCE [LARGE SCALE GENOMIC DNA]</scope>
    <source>
        <strain evidence="1 2">1165133.8</strain>
    </source>
</reference>
<sequence>MQKNSLIALAGELLAAAHKSATGRSTHTLYGGHRKALRQNLIALTAGTALPDQDSRGETILQVLQGHVRLTGNSRCDCTIGDHLVVPRTPQCLEAIDDSVVLVTVAKQSSNA</sequence>
<dbReference type="Gene3D" id="2.60.120.10">
    <property type="entry name" value="Jelly Rolls"/>
    <property type="match status" value="1"/>
</dbReference>
<dbReference type="EMBL" id="LZLS01000217">
    <property type="protein sequence ID" value="OBK20716.1"/>
    <property type="molecule type" value="Genomic_DNA"/>
</dbReference>
<dbReference type="OrthoDB" id="5190473at2"/>